<dbReference type="HOGENOM" id="CLU_036298_0_0_11"/>
<dbReference type="AlphaFoldDB" id="U5VXF6"/>
<sequence length="481" mass="49908">MTDDLLAGVEAAAGFAVFGGSPAASRRELVARGIPGLLASKDPTLWGPAAEAGAKERLAFLDDHRHGLELLPLIAELHEELGDLTEVVLAGPGGTAEVAARTLGLRLTVLDDADPHRVRALIDDAARLRRTLIVLRDDSLHPVLRQAYLDLGLSPAEAGRHFVTLTDTEIPGALAVPGDSGALTALAFAGADVAELIDEAELFAPSLAADEDNPAMALGLALAGARQIMLVADGSSLESVGDWVAPLLTDALGVLTLVVEPPGERHEDVLTISYGGSLPPAAVAGGPLRPDLAVNGPLGAHFLAWPYAAALAAHVRGVDPFRSYPGEPAFDDPATPSFTDGTVEIFTTGAAGNLAEALRELLAGVDDHLAVQAFLDRDGDAAVARIRPLLAAACGRPVAFGWGQYPRCGPQHGSFLQITGAVTGDVPVPGGPETLGGRQAARAAADRHTLTRCGRPLLRLHLTDRTEGVRQLLAAAEMLRH</sequence>
<proteinExistence type="predicted"/>
<dbReference type="SUPFAM" id="SSF53697">
    <property type="entry name" value="SIS domain"/>
    <property type="match status" value="1"/>
</dbReference>
<dbReference type="EMBL" id="CP006272">
    <property type="protein sequence ID" value="AGZ40415.1"/>
    <property type="molecule type" value="Genomic_DNA"/>
</dbReference>
<gene>
    <name evidence="1" type="ORF">AFR_10630</name>
</gene>
<dbReference type="KEGG" id="afs:AFR_10630"/>
<dbReference type="RefSeq" id="WP_023360270.1">
    <property type="nucleotide sequence ID" value="NC_022657.1"/>
</dbReference>
<dbReference type="eggNOG" id="COG0144">
    <property type="taxonomic scope" value="Bacteria"/>
</dbReference>
<reference evidence="1 2" key="1">
    <citation type="journal article" date="2014" name="J. Biotechnol.">
        <title>Complete genome sequence of the actinobacterium Actinoplanes friuliensis HAG 010964, producer of the lipopeptide antibiotic friulimycin.</title>
        <authorList>
            <person name="Ruckert C."/>
            <person name="Szczepanowski R."/>
            <person name="Albersmeier A."/>
            <person name="Goesmann A."/>
            <person name="Fischer N."/>
            <person name="Steinkamper A."/>
            <person name="Puhler A."/>
            <person name="Biener R."/>
            <person name="Schwartz D."/>
            <person name="Kalinowski J."/>
        </authorList>
    </citation>
    <scope>NUCLEOTIDE SEQUENCE [LARGE SCALE GENOMIC DNA]</scope>
    <source>
        <strain evidence="1 2">DSM 7358</strain>
    </source>
</reference>
<dbReference type="STRING" id="1246995.AFR_10630"/>
<keyword evidence="2" id="KW-1185">Reference proteome</keyword>
<accession>U5VXF6</accession>
<keyword evidence="1" id="KW-0413">Isomerase</keyword>
<protein>
    <submittedName>
        <fullName evidence="1">Phosphoglucose isomerase</fullName>
    </submittedName>
</protein>
<organism evidence="1 2">
    <name type="scientific">Actinoplanes friuliensis DSM 7358</name>
    <dbReference type="NCBI Taxonomy" id="1246995"/>
    <lineage>
        <taxon>Bacteria</taxon>
        <taxon>Bacillati</taxon>
        <taxon>Actinomycetota</taxon>
        <taxon>Actinomycetes</taxon>
        <taxon>Micromonosporales</taxon>
        <taxon>Micromonosporaceae</taxon>
        <taxon>Actinoplanes</taxon>
    </lineage>
</organism>
<dbReference type="PATRIC" id="fig|1246995.3.peg.2167"/>
<evidence type="ECO:0000313" key="1">
    <source>
        <dbReference type="EMBL" id="AGZ40415.1"/>
    </source>
</evidence>
<evidence type="ECO:0000313" key="2">
    <source>
        <dbReference type="Proteomes" id="UP000017746"/>
    </source>
</evidence>
<name>U5VXF6_9ACTN</name>
<dbReference type="GO" id="GO:0097367">
    <property type="term" value="F:carbohydrate derivative binding"/>
    <property type="evidence" value="ECO:0007669"/>
    <property type="project" value="InterPro"/>
</dbReference>
<dbReference type="GO" id="GO:1901135">
    <property type="term" value="P:carbohydrate derivative metabolic process"/>
    <property type="evidence" value="ECO:0007669"/>
    <property type="project" value="InterPro"/>
</dbReference>
<dbReference type="GO" id="GO:0016853">
    <property type="term" value="F:isomerase activity"/>
    <property type="evidence" value="ECO:0007669"/>
    <property type="project" value="UniProtKB-KW"/>
</dbReference>
<dbReference type="OrthoDB" id="140919at2"/>
<dbReference type="Proteomes" id="UP000017746">
    <property type="component" value="Chromosome"/>
</dbReference>
<dbReference type="InterPro" id="IPR046348">
    <property type="entry name" value="SIS_dom_sf"/>
</dbReference>